<dbReference type="InterPro" id="IPR014729">
    <property type="entry name" value="Rossmann-like_a/b/a_fold"/>
</dbReference>
<proteinExistence type="inferred from homology"/>
<dbReference type="EC" id="6.1.1.16" evidence="12"/>
<comment type="caution">
    <text evidence="14">The sequence shown here is derived from an EMBL/GenBank/DDBJ whole genome shotgun (WGS) entry which is preliminary data.</text>
</comment>
<keyword evidence="4 12" id="KW-0436">Ligase</keyword>
<dbReference type="PRINTS" id="PR00983">
    <property type="entry name" value="TRNASYNTHCYS"/>
</dbReference>
<evidence type="ECO:0000313" key="14">
    <source>
        <dbReference type="EMBL" id="TFD00717.1"/>
    </source>
</evidence>
<feature type="domain" description="Cysteinyl-tRNA synthetase class Ia DALR" evidence="13">
    <location>
        <begin position="350"/>
        <end position="412"/>
    </location>
</feature>
<feature type="binding site" evidence="12">
    <location>
        <position position="273"/>
    </location>
    <ligand>
        <name>ATP</name>
        <dbReference type="ChEBI" id="CHEBI:30616"/>
    </ligand>
</feature>
<feature type="short sequence motif" description="'HIGH' region" evidence="12">
    <location>
        <begin position="31"/>
        <end position="41"/>
    </location>
</feature>
<accession>A0ABY2J700</accession>
<dbReference type="InterPro" id="IPR032678">
    <property type="entry name" value="tRNA-synt_1_cat_dom"/>
</dbReference>
<evidence type="ECO:0000256" key="3">
    <source>
        <dbReference type="ARBA" id="ARBA00022490"/>
    </source>
</evidence>
<evidence type="ECO:0000256" key="6">
    <source>
        <dbReference type="ARBA" id="ARBA00022741"/>
    </source>
</evidence>
<dbReference type="CDD" id="cd00672">
    <property type="entry name" value="CysRS_core"/>
    <property type="match status" value="1"/>
</dbReference>
<dbReference type="Pfam" id="PF23493">
    <property type="entry name" value="CysS_C"/>
    <property type="match status" value="1"/>
</dbReference>
<dbReference type="NCBIfam" id="TIGR00435">
    <property type="entry name" value="cysS"/>
    <property type="match status" value="1"/>
</dbReference>
<dbReference type="SUPFAM" id="SSF47323">
    <property type="entry name" value="Anticodon-binding domain of a subclass of class I aminoacyl-tRNA synthetases"/>
    <property type="match status" value="1"/>
</dbReference>
<dbReference type="InterPro" id="IPR009080">
    <property type="entry name" value="tRNAsynth_Ia_anticodon-bd"/>
</dbReference>
<dbReference type="SUPFAM" id="SSF52374">
    <property type="entry name" value="Nucleotidylyl transferase"/>
    <property type="match status" value="1"/>
</dbReference>
<dbReference type="PANTHER" id="PTHR10890">
    <property type="entry name" value="CYSTEINYL-TRNA SYNTHETASE"/>
    <property type="match status" value="1"/>
</dbReference>
<feature type="binding site" evidence="12">
    <location>
        <position position="29"/>
    </location>
    <ligand>
        <name>Zn(2+)</name>
        <dbReference type="ChEBI" id="CHEBI:29105"/>
    </ligand>
</feature>
<dbReference type="InterPro" id="IPR024909">
    <property type="entry name" value="Cys-tRNA/MSH_ligase"/>
</dbReference>
<keyword evidence="5 12" id="KW-0479">Metal-binding</keyword>
<keyword evidence="6 12" id="KW-0547">Nucleotide-binding</keyword>
<feature type="binding site" evidence="12">
    <location>
        <position position="239"/>
    </location>
    <ligand>
        <name>Zn(2+)</name>
        <dbReference type="ChEBI" id="CHEBI:29105"/>
    </ligand>
</feature>
<comment type="catalytic activity">
    <reaction evidence="11 12">
        <text>tRNA(Cys) + L-cysteine + ATP = L-cysteinyl-tRNA(Cys) + AMP + diphosphate</text>
        <dbReference type="Rhea" id="RHEA:17773"/>
        <dbReference type="Rhea" id="RHEA-COMP:9661"/>
        <dbReference type="Rhea" id="RHEA-COMP:9679"/>
        <dbReference type="ChEBI" id="CHEBI:30616"/>
        <dbReference type="ChEBI" id="CHEBI:33019"/>
        <dbReference type="ChEBI" id="CHEBI:35235"/>
        <dbReference type="ChEBI" id="CHEBI:78442"/>
        <dbReference type="ChEBI" id="CHEBI:78517"/>
        <dbReference type="ChEBI" id="CHEBI:456215"/>
        <dbReference type="EC" id="6.1.1.16"/>
    </reaction>
</comment>
<dbReference type="Gene3D" id="1.20.120.1910">
    <property type="entry name" value="Cysteine-tRNA ligase, C-terminal anti-codon recognition domain"/>
    <property type="match status" value="1"/>
</dbReference>
<dbReference type="HAMAP" id="MF_00041">
    <property type="entry name" value="Cys_tRNA_synth"/>
    <property type="match status" value="1"/>
</dbReference>
<comment type="cofactor">
    <cofactor evidence="12">
        <name>Zn(2+)</name>
        <dbReference type="ChEBI" id="CHEBI:29105"/>
    </cofactor>
    <text evidence="12">Binds 1 zinc ion per subunit.</text>
</comment>
<evidence type="ECO:0000256" key="7">
    <source>
        <dbReference type="ARBA" id="ARBA00022833"/>
    </source>
</evidence>
<dbReference type="Pfam" id="PF09190">
    <property type="entry name" value="DALR_2"/>
    <property type="match status" value="1"/>
</dbReference>
<evidence type="ECO:0000256" key="1">
    <source>
        <dbReference type="ARBA" id="ARBA00005594"/>
    </source>
</evidence>
<evidence type="ECO:0000256" key="5">
    <source>
        <dbReference type="ARBA" id="ARBA00022723"/>
    </source>
</evidence>
<evidence type="ECO:0000256" key="2">
    <source>
        <dbReference type="ARBA" id="ARBA00011245"/>
    </source>
</evidence>
<feature type="short sequence motif" description="'KMSKS' region" evidence="12">
    <location>
        <begin position="270"/>
        <end position="274"/>
    </location>
</feature>
<gene>
    <name evidence="12" type="primary">cysS</name>
    <name evidence="14" type="ORF">E3O65_02820</name>
</gene>
<dbReference type="SMART" id="SM00840">
    <property type="entry name" value="DALR_2"/>
    <property type="match status" value="1"/>
</dbReference>
<reference evidence="14 15" key="1">
    <citation type="submission" date="2019-03" db="EMBL/GenBank/DDBJ databases">
        <title>Genomics of glacier-inhabiting Cryobacterium strains.</title>
        <authorList>
            <person name="Liu Q."/>
            <person name="Xin Y.-H."/>
        </authorList>
    </citation>
    <scope>NUCLEOTIDE SEQUENCE [LARGE SCALE GENOMIC DNA]</scope>
    <source>
        <strain evidence="14 15">TMT4-23</strain>
    </source>
</reference>
<dbReference type="GO" id="GO:0004817">
    <property type="term" value="F:cysteine-tRNA ligase activity"/>
    <property type="evidence" value="ECO:0007669"/>
    <property type="project" value="UniProtKB-EC"/>
</dbReference>
<dbReference type="EMBL" id="SOGJ01000010">
    <property type="protein sequence ID" value="TFD00717.1"/>
    <property type="molecule type" value="Genomic_DNA"/>
</dbReference>
<keyword evidence="3 12" id="KW-0963">Cytoplasm</keyword>
<dbReference type="Pfam" id="PF01406">
    <property type="entry name" value="tRNA-synt_1e"/>
    <property type="match status" value="1"/>
</dbReference>
<keyword evidence="9 12" id="KW-0648">Protein biosynthesis</keyword>
<comment type="similarity">
    <text evidence="1 12">Belongs to the class-I aminoacyl-tRNA synthetase family.</text>
</comment>
<comment type="subcellular location">
    <subcellularLocation>
        <location evidence="12">Cytoplasm</location>
    </subcellularLocation>
</comment>
<evidence type="ECO:0000256" key="10">
    <source>
        <dbReference type="ARBA" id="ARBA00023146"/>
    </source>
</evidence>
<sequence length="471" mass="51891">MTMRLYDSRVQALRDFIPLTPGAVGIYVCGPTVQSSPHIGHLRSALVYDQLRRWLTYRGFDVTFVRNVTDIDDKILTHAARGTEEWWALAYRYELEFTAGYQRLGILAPSYEPRATASIQQMQDLIGRLIERGHAYPADDGSSDVYFDTASWPGYGDLTRQRRGDMEAAVDADPRGKKDPRDFALWKGRKADEPESASWASPWGAGRPGWHVECSAMASRYLGARFDIHGGGLDLRFPHHENELAQSAAAGDGFANYWVHNGLVNVNGQKMSKSLGNSVFAAELLDQARSIVVRYYLGAAHYRSTIDYHEGSLVEAEAALERIESFLDRADRRLADTRFAGSGVEIVPDEFATAMDDDLAVPQALAVLHETVRTGNAALDAEDLHAAAAARGHVLAMSEVLGINPLSPGWAVSTDEPAMIALTALVERLLDDREIARQGRDYAAADRIRDELVAAGITIEDTPSGAHWSFD</sequence>
<evidence type="ECO:0000256" key="4">
    <source>
        <dbReference type="ARBA" id="ARBA00022598"/>
    </source>
</evidence>
<dbReference type="InterPro" id="IPR056411">
    <property type="entry name" value="CysS_C"/>
</dbReference>
<evidence type="ECO:0000256" key="11">
    <source>
        <dbReference type="ARBA" id="ARBA00047398"/>
    </source>
</evidence>
<comment type="subunit">
    <text evidence="2 12">Monomer.</text>
</comment>
<name>A0ABY2J700_9MICO</name>
<keyword evidence="8 12" id="KW-0067">ATP-binding</keyword>
<dbReference type="Gene3D" id="3.40.50.620">
    <property type="entry name" value="HUPs"/>
    <property type="match status" value="1"/>
</dbReference>
<keyword evidence="15" id="KW-1185">Reference proteome</keyword>
<dbReference type="Proteomes" id="UP000298355">
    <property type="component" value="Unassembled WGS sequence"/>
</dbReference>
<dbReference type="InterPro" id="IPR015803">
    <property type="entry name" value="Cys-tRNA-ligase"/>
</dbReference>
<evidence type="ECO:0000256" key="8">
    <source>
        <dbReference type="ARBA" id="ARBA00022840"/>
    </source>
</evidence>
<feature type="binding site" evidence="12">
    <location>
        <position position="243"/>
    </location>
    <ligand>
        <name>Zn(2+)</name>
        <dbReference type="ChEBI" id="CHEBI:29105"/>
    </ligand>
</feature>
<evidence type="ECO:0000256" key="12">
    <source>
        <dbReference type="HAMAP-Rule" id="MF_00041"/>
    </source>
</evidence>
<dbReference type="PANTHER" id="PTHR10890:SF30">
    <property type="entry name" value="CYSTEINE--TRNA LIGASE"/>
    <property type="match status" value="1"/>
</dbReference>
<dbReference type="RefSeq" id="WP_134362239.1">
    <property type="nucleotide sequence ID" value="NZ_SOGJ01000010.1"/>
</dbReference>
<evidence type="ECO:0000259" key="13">
    <source>
        <dbReference type="SMART" id="SM00840"/>
    </source>
</evidence>
<dbReference type="InterPro" id="IPR015273">
    <property type="entry name" value="Cys-tRNA-synt_Ia_DALR"/>
</dbReference>
<evidence type="ECO:0000256" key="9">
    <source>
        <dbReference type="ARBA" id="ARBA00022917"/>
    </source>
</evidence>
<protein>
    <recommendedName>
        <fullName evidence="12">Cysteine--tRNA ligase</fullName>
        <ecNumber evidence="12">6.1.1.16</ecNumber>
    </recommendedName>
    <alternativeName>
        <fullName evidence="12">Cysteinyl-tRNA synthetase</fullName>
        <shortName evidence="12">CysRS</shortName>
    </alternativeName>
</protein>
<keyword evidence="7 12" id="KW-0862">Zinc</keyword>
<keyword evidence="10 12" id="KW-0030">Aminoacyl-tRNA synthetase</keyword>
<feature type="binding site" evidence="12">
    <location>
        <position position="214"/>
    </location>
    <ligand>
        <name>Zn(2+)</name>
        <dbReference type="ChEBI" id="CHEBI:29105"/>
    </ligand>
</feature>
<organism evidence="14 15">
    <name type="scientific">Cryobacterium breve</name>
    <dbReference type="NCBI Taxonomy" id="1259258"/>
    <lineage>
        <taxon>Bacteria</taxon>
        <taxon>Bacillati</taxon>
        <taxon>Actinomycetota</taxon>
        <taxon>Actinomycetes</taxon>
        <taxon>Micrococcales</taxon>
        <taxon>Microbacteriaceae</taxon>
        <taxon>Cryobacterium</taxon>
    </lineage>
</organism>
<evidence type="ECO:0000313" key="15">
    <source>
        <dbReference type="Proteomes" id="UP000298355"/>
    </source>
</evidence>